<dbReference type="Proteomes" id="UP000078046">
    <property type="component" value="Unassembled WGS sequence"/>
</dbReference>
<dbReference type="EMBL" id="LWCA01000224">
    <property type="protein sequence ID" value="OAF69829.1"/>
    <property type="molecule type" value="Genomic_DNA"/>
</dbReference>
<sequence>MIGKDDYLTFNFYNNLFSEYSKKICNLIHLLDEKGKLYNDFNKMIKNVYINKFNKKYDSQKNVNLSNYLKFVTDLQFKQLNVIQNCCHESTFVILIDCLIETFYIHELEHFNLDENIMKLFISIDVYKNLLFKESHPLSFILSKILANYMIQFDDMEKYISSYIVHNILIQKRIDIDNFFNAIYSIMIYIPDELYFKSIFKAAIVDSLFLTECIENTSNYIRFLDLLQVKGSVSQSQFVLDYNIIKHRIKLYSEKSNA</sequence>
<proteinExistence type="predicted"/>
<name>A0A177B6C1_9BILA</name>
<reference evidence="1 2" key="1">
    <citation type="submission" date="2016-04" db="EMBL/GenBank/DDBJ databases">
        <title>The genome of Intoshia linei affirms orthonectids as highly simplified spiralians.</title>
        <authorList>
            <person name="Mikhailov K.V."/>
            <person name="Slusarev G.S."/>
            <person name="Nikitin M.A."/>
            <person name="Logacheva M.D."/>
            <person name="Penin A."/>
            <person name="Aleoshin V."/>
            <person name="Panchin Y.V."/>
        </authorList>
    </citation>
    <scope>NUCLEOTIDE SEQUENCE [LARGE SCALE GENOMIC DNA]</scope>
    <source>
        <strain evidence="1">Intl2013</strain>
        <tissue evidence="1">Whole animal</tissue>
    </source>
</reference>
<gene>
    <name evidence="1" type="ORF">A3Q56_02424</name>
</gene>
<comment type="caution">
    <text evidence="1">The sequence shown here is derived from an EMBL/GenBank/DDBJ whole genome shotgun (WGS) entry which is preliminary data.</text>
</comment>
<evidence type="ECO:0000313" key="2">
    <source>
        <dbReference type="Proteomes" id="UP000078046"/>
    </source>
</evidence>
<accession>A0A177B6C1</accession>
<evidence type="ECO:0000313" key="1">
    <source>
        <dbReference type="EMBL" id="OAF69829.1"/>
    </source>
</evidence>
<keyword evidence="2" id="KW-1185">Reference proteome</keyword>
<organism evidence="1 2">
    <name type="scientific">Intoshia linei</name>
    <dbReference type="NCBI Taxonomy" id="1819745"/>
    <lineage>
        <taxon>Eukaryota</taxon>
        <taxon>Metazoa</taxon>
        <taxon>Spiralia</taxon>
        <taxon>Lophotrochozoa</taxon>
        <taxon>Mesozoa</taxon>
        <taxon>Orthonectida</taxon>
        <taxon>Rhopaluridae</taxon>
        <taxon>Intoshia</taxon>
    </lineage>
</organism>
<protein>
    <submittedName>
        <fullName evidence="1">Uncharacterized protein</fullName>
    </submittedName>
</protein>
<dbReference type="AlphaFoldDB" id="A0A177B6C1"/>